<dbReference type="EMBL" id="JACJHR010000006">
    <property type="protein sequence ID" value="MBB2498803.1"/>
    <property type="molecule type" value="Genomic_DNA"/>
</dbReference>
<accession>A0A8E1VUZ3</accession>
<comment type="caution">
    <text evidence="1">The sequence shown here is derived from an EMBL/GenBank/DDBJ whole genome shotgun (WGS) entry which is preliminary data.</text>
</comment>
<organism evidence="1 2">
    <name type="scientific">Amycolatopsis echigonensis</name>
    <dbReference type="NCBI Taxonomy" id="2576905"/>
    <lineage>
        <taxon>Bacteria</taxon>
        <taxon>Bacillati</taxon>
        <taxon>Actinomycetota</taxon>
        <taxon>Actinomycetes</taxon>
        <taxon>Pseudonocardiales</taxon>
        <taxon>Pseudonocardiaceae</taxon>
        <taxon>Amycolatopsis</taxon>
    </lineage>
</organism>
<protein>
    <submittedName>
        <fullName evidence="1">Uncharacterized protein</fullName>
    </submittedName>
</protein>
<evidence type="ECO:0000313" key="1">
    <source>
        <dbReference type="EMBL" id="MBB2498803.1"/>
    </source>
</evidence>
<dbReference type="Proteomes" id="UP000550260">
    <property type="component" value="Unassembled WGS sequence"/>
</dbReference>
<dbReference type="RefSeq" id="WP_158691345.1">
    <property type="nucleotide sequence ID" value="NZ_JACJHR010000006.1"/>
</dbReference>
<dbReference type="AlphaFoldDB" id="A0A8E1VUZ3"/>
<gene>
    <name evidence="1" type="ORF">H5411_06600</name>
</gene>
<evidence type="ECO:0000313" key="2">
    <source>
        <dbReference type="Proteomes" id="UP000550260"/>
    </source>
</evidence>
<name>A0A8E1VUZ3_9PSEU</name>
<sequence>MPESGYYEKRPRPEHRKFLLDHLGSRPTVSSVKVIDDFKMEVRRVTQSTIKVYLTNMYQLGLADVVEILGKAPDTTCIVSTMDYNHFSDEAKEYAKERNVGLFRARDFLGAVYYDGKKFLEYLSPREREERARRAGS</sequence>
<proteinExistence type="predicted"/>
<reference evidence="1 2" key="1">
    <citation type="submission" date="2020-08" db="EMBL/GenBank/DDBJ databases">
        <title>Amycolatopsis echigonensis JCM 21831.</title>
        <authorList>
            <person name="Tedsree N."/>
            <person name="Kuncharoen N."/>
            <person name="Likhitwitayawuid K."/>
            <person name="Tanasupawat S."/>
        </authorList>
    </citation>
    <scope>NUCLEOTIDE SEQUENCE [LARGE SCALE GENOMIC DNA]</scope>
    <source>
        <strain evidence="1 2">JCM 21831</strain>
    </source>
</reference>